<dbReference type="RefSeq" id="WP_343876820.1">
    <property type="nucleotide sequence ID" value="NZ_BAAAFW010000037.1"/>
</dbReference>
<dbReference type="CDD" id="cd17324">
    <property type="entry name" value="MFS_NepI_like"/>
    <property type="match status" value="1"/>
</dbReference>
<comment type="caution">
    <text evidence="8">The sequence shown here is derived from an EMBL/GenBank/DDBJ whole genome shotgun (WGS) entry which is preliminary data.</text>
</comment>
<evidence type="ECO:0000256" key="5">
    <source>
        <dbReference type="ARBA" id="ARBA00023136"/>
    </source>
</evidence>
<keyword evidence="5 6" id="KW-0472">Membrane</keyword>
<feature type="transmembrane region" description="Helical" evidence="6">
    <location>
        <begin position="141"/>
        <end position="160"/>
    </location>
</feature>
<keyword evidence="4 6" id="KW-1133">Transmembrane helix</keyword>
<evidence type="ECO:0000256" key="4">
    <source>
        <dbReference type="ARBA" id="ARBA00022989"/>
    </source>
</evidence>
<keyword evidence="2" id="KW-1003">Cell membrane</keyword>
<feature type="transmembrane region" description="Helical" evidence="6">
    <location>
        <begin position="338"/>
        <end position="358"/>
    </location>
</feature>
<dbReference type="InterPro" id="IPR036259">
    <property type="entry name" value="MFS_trans_sf"/>
</dbReference>
<dbReference type="EMBL" id="JBHSUC010000006">
    <property type="protein sequence ID" value="MFC6361844.1"/>
    <property type="molecule type" value="Genomic_DNA"/>
</dbReference>
<evidence type="ECO:0000313" key="9">
    <source>
        <dbReference type="Proteomes" id="UP001596215"/>
    </source>
</evidence>
<feature type="domain" description="Major facilitator superfamily (MFS) profile" evidence="7">
    <location>
        <begin position="12"/>
        <end position="386"/>
    </location>
</feature>
<dbReference type="Pfam" id="PF07690">
    <property type="entry name" value="MFS_1"/>
    <property type="match status" value="1"/>
</dbReference>
<gene>
    <name evidence="8" type="ORF">ACFP73_07000</name>
</gene>
<dbReference type="InterPro" id="IPR050189">
    <property type="entry name" value="MFS_Efflux_Transporters"/>
</dbReference>
<feature type="transmembrane region" description="Helical" evidence="6">
    <location>
        <begin position="364"/>
        <end position="383"/>
    </location>
</feature>
<feature type="transmembrane region" description="Helical" evidence="6">
    <location>
        <begin position="166"/>
        <end position="188"/>
    </location>
</feature>
<feature type="transmembrane region" description="Helical" evidence="6">
    <location>
        <begin position="78"/>
        <end position="99"/>
    </location>
</feature>
<name>A0ABW1VL69_9GAMM</name>
<dbReference type="PANTHER" id="PTHR43124">
    <property type="entry name" value="PURINE EFFLUX PUMP PBUE"/>
    <property type="match status" value="1"/>
</dbReference>
<feature type="transmembrane region" description="Helical" evidence="6">
    <location>
        <begin position="54"/>
        <end position="71"/>
    </location>
</feature>
<evidence type="ECO:0000259" key="7">
    <source>
        <dbReference type="PROSITE" id="PS50850"/>
    </source>
</evidence>
<feature type="transmembrane region" description="Helical" evidence="6">
    <location>
        <begin position="209"/>
        <end position="231"/>
    </location>
</feature>
<feature type="transmembrane region" description="Helical" evidence="6">
    <location>
        <begin position="111"/>
        <end position="129"/>
    </location>
</feature>
<dbReference type="Gene3D" id="1.20.1250.20">
    <property type="entry name" value="MFS general substrate transporter like domains"/>
    <property type="match status" value="2"/>
</dbReference>
<dbReference type="InterPro" id="IPR020846">
    <property type="entry name" value="MFS_dom"/>
</dbReference>
<dbReference type="InterPro" id="IPR011701">
    <property type="entry name" value="MFS"/>
</dbReference>
<dbReference type="Proteomes" id="UP001596215">
    <property type="component" value="Unassembled WGS sequence"/>
</dbReference>
<dbReference type="PANTHER" id="PTHR43124:SF3">
    <property type="entry name" value="CHLORAMPHENICOL EFFLUX PUMP RV0191"/>
    <property type="match status" value="1"/>
</dbReference>
<dbReference type="SUPFAM" id="SSF103473">
    <property type="entry name" value="MFS general substrate transporter"/>
    <property type="match status" value="1"/>
</dbReference>
<evidence type="ECO:0000256" key="6">
    <source>
        <dbReference type="SAM" id="Phobius"/>
    </source>
</evidence>
<feature type="transmembrane region" description="Helical" evidence="6">
    <location>
        <begin position="299"/>
        <end position="318"/>
    </location>
</feature>
<dbReference type="PROSITE" id="PS50850">
    <property type="entry name" value="MFS"/>
    <property type="match status" value="1"/>
</dbReference>
<sequence length="392" mass="40597">MQQKKTINIGMALLAMGLGGFGIGTGEFVIMGLLPDVAHGLGHSVTSTGNAITAYALGVVFGAPLIAVLGARASRQHLLIFLMGLFAAGNIASALTPGYMSFVVARFISGLPHGAYFGIASLVSASLVAPEQRGKAIGRMMTGLTIATLLGVPLAAWVGHHLNWHYAFLFVGLCALVSLLLVIRYVPYQPGDPSAHPLQELTALKTPQVLLVLLTGAAGFGGMFAVFSYITPTLMQVAGLAEWAIPWVMAAFGLGMIVGMMAGGRLSDWSVRRGITVALLWNLVVMALFPLLAKFVSGGVVATFLVGTTSLLIPCLQIRLMDVAGKAQTLAAAMNHSALNIANALGAFFGGVVINAGMGWTATAWVGGALGIVGLLAWLSALVTSKAQTSVR</sequence>
<evidence type="ECO:0000313" key="8">
    <source>
        <dbReference type="EMBL" id="MFC6361844.1"/>
    </source>
</evidence>
<keyword evidence="3 6" id="KW-0812">Transmembrane</keyword>
<accession>A0ABW1VL69</accession>
<evidence type="ECO:0000256" key="3">
    <source>
        <dbReference type="ARBA" id="ARBA00022692"/>
    </source>
</evidence>
<proteinExistence type="predicted"/>
<protein>
    <submittedName>
        <fullName evidence="8">MFS transporter</fullName>
    </submittedName>
</protein>
<comment type="subcellular location">
    <subcellularLocation>
        <location evidence="1">Cell membrane</location>
        <topology evidence="1">Multi-pass membrane protein</topology>
    </subcellularLocation>
</comment>
<keyword evidence="9" id="KW-1185">Reference proteome</keyword>
<evidence type="ECO:0000256" key="1">
    <source>
        <dbReference type="ARBA" id="ARBA00004651"/>
    </source>
</evidence>
<reference evidence="9" key="1">
    <citation type="journal article" date="2019" name="Int. J. Syst. Evol. Microbiol.">
        <title>The Global Catalogue of Microorganisms (GCM) 10K type strain sequencing project: providing services to taxonomists for standard genome sequencing and annotation.</title>
        <authorList>
            <consortium name="The Broad Institute Genomics Platform"/>
            <consortium name="The Broad Institute Genome Sequencing Center for Infectious Disease"/>
            <person name="Wu L."/>
            <person name="Ma J."/>
        </authorList>
    </citation>
    <scope>NUCLEOTIDE SEQUENCE [LARGE SCALE GENOMIC DNA]</scope>
    <source>
        <strain evidence="9">CGMCC 4.1530</strain>
    </source>
</reference>
<feature type="transmembrane region" description="Helical" evidence="6">
    <location>
        <begin position="243"/>
        <end position="262"/>
    </location>
</feature>
<feature type="transmembrane region" description="Helical" evidence="6">
    <location>
        <begin position="12"/>
        <end position="34"/>
    </location>
</feature>
<evidence type="ECO:0000256" key="2">
    <source>
        <dbReference type="ARBA" id="ARBA00022475"/>
    </source>
</evidence>
<organism evidence="8 9">
    <name type="scientific">Tatumella punctata</name>
    <dbReference type="NCBI Taxonomy" id="399969"/>
    <lineage>
        <taxon>Bacteria</taxon>
        <taxon>Pseudomonadati</taxon>
        <taxon>Pseudomonadota</taxon>
        <taxon>Gammaproteobacteria</taxon>
        <taxon>Enterobacterales</taxon>
        <taxon>Erwiniaceae</taxon>
        <taxon>Tatumella</taxon>
    </lineage>
</organism>
<feature type="transmembrane region" description="Helical" evidence="6">
    <location>
        <begin position="274"/>
        <end position="293"/>
    </location>
</feature>